<dbReference type="Gene3D" id="2.30.30.40">
    <property type="entry name" value="SH3 Domains"/>
    <property type="match status" value="1"/>
</dbReference>
<keyword evidence="1" id="KW-0732">Signal</keyword>
<evidence type="ECO:0008006" key="4">
    <source>
        <dbReference type="Google" id="ProtNLM"/>
    </source>
</evidence>
<proteinExistence type="predicted"/>
<gene>
    <name evidence="2" type="ORF">GRI97_12870</name>
</gene>
<protein>
    <recommendedName>
        <fullName evidence="4">SH3-like domain-containing protein</fullName>
    </recommendedName>
</protein>
<organism evidence="2 3">
    <name type="scientific">Croceibacterium xixiisoli</name>
    <dbReference type="NCBI Taxonomy" id="1476466"/>
    <lineage>
        <taxon>Bacteria</taxon>
        <taxon>Pseudomonadati</taxon>
        <taxon>Pseudomonadota</taxon>
        <taxon>Alphaproteobacteria</taxon>
        <taxon>Sphingomonadales</taxon>
        <taxon>Erythrobacteraceae</taxon>
        <taxon>Croceibacterium</taxon>
    </lineage>
</organism>
<dbReference type="InterPro" id="IPR010466">
    <property type="entry name" value="DUF1058"/>
</dbReference>
<accession>A0A6I4TXI6</accession>
<dbReference type="Pfam" id="PF06347">
    <property type="entry name" value="SH3_4"/>
    <property type="match status" value="2"/>
</dbReference>
<sequence>MRFSVSAIPLAAAMLAAAVPAAAQDREVPYWATLREDEVNMRTGPSGNYPIEWVYRRQGLPMKVVRLNQGWRLVEDPDGARGWIAARLLNPARGAIVIGDDPVEIREAPSGEAPVRWRAEPGVVGKLGDCDNGWCRFDVTGRNGWVREDRLWGAGQP</sequence>
<dbReference type="OrthoDB" id="9810773at2"/>
<dbReference type="EMBL" id="WTYJ01000002">
    <property type="protein sequence ID" value="MXO99879.1"/>
    <property type="molecule type" value="Genomic_DNA"/>
</dbReference>
<dbReference type="AlphaFoldDB" id="A0A6I4TXI6"/>
<comment type="caution">
    <text evidence="2">The sequence shown here is derived from an EMBL/GenBank/DDBJ whole genome shotgun (WGS) entry which is preliminary data.</text>
</comment>
<feature type="chain" id="PRO_5026148226" description="SH3-like domain-containing protein" evidence="1">
    <location>
        <begin position="24"/>
        <end position="157"/>
    </location>
</feature>
<dbReference type="Proteomes" id="UP000469430">
    <property type="component" value="Unassembled WGS sequence"/>
</dbReference>
<feature type="signal peptide" evidence="1">
    <location>
        <begin position="1"/>
        <end position="23"/>
    </location>
</feature>
<evidence type="ECO:0000313" key="3">
    <source>
        <dbReference type="Proteomes" id="UP000469430"/>
    </source>
</evidence>
<evidence type="ECO:0000313" key="2">
    <source>
        <dbReference type="EMBL" id="MXO99879.1"/>
    </source>
</evidence>
<evidence type="ECO:0000256" key="1">
    <source>
        <dbReference type="SAM" id="SignalP"/>
    </source>
</evidence>
<keyword evidence="3" id="KW-1185">Reference proteome</keyword>
<reference evidence="2 3" key="1">
    <citation type="submission" date="2019-12" db="EMBL/GenBank/DDBJ databases">
        <title>Genomic-based taxomic classification of the family Erythrobacteraceae.</title>
        <authorList>
            <person name="Xu L."/>
        </authorList>
    </citation>
    <scope>NUCLEOTIDE SEQUENCE [LARGE SCALE GENOMIC DNA]</scope>
    <source>
        <strain evidence="2 3">S36</strain>
    </source>
</reference>
<name>A0A6I4TXI6_9SPHN</name>